<accession>A0AA41L1J2</accession>
<dbReference type="EMBL" id="JALJZU010000004">
    <property type="protein sequence ID" value="MCP2008441.1"/>
    <property type="molecule type" value="Genomic_DNA"/>
</dbReference>
<evidence type="ECO:0000313" key="4">
    <source>
        <dbReference type="Proteomes" id="UP001155901"/>
    </source>
</evidence>
<dbReference type="RefSeq" id="WP_217941570.1">
    <property type="nucleotide sequence ID" value="NZ_JAHTGR010000003.1"/>
</dbReference>
<dbReference type="Pfam" id="PF11193">
    <property type="entry name" value="DUF2812"/>
    <property type="match status" value="1"/>
</dbReference>
<feature type="transmembrane region" description="Helical" evidence="1">
    <location>
        <begin position="142"/>
        <end position="161"/>
    </location>
</feature>
<evidence type="ECO:0000256" key="1">
    <source>
        <dbReference type="SAM" id="Phobius"/>
    </source>
</evidence>
<dbReference type="AlphaFoldDB" id="A0AA41L1J2"/>
<keyword evidence="1" id="KW-0472">Membrane</keyword>
<dbReference type="Proteomes" id="UP001162889">
    <property type="component" value="Unassembled WGS sequence"/>
</dbReference>
<keyword evidence="5" id="KW-1185">Reference proteome</keyword>
<dbReference type="InterPro" id="IPR021359">
    <property type="entry name" value="DUF2812"/>
</dbReference>
<name>A0AA41L1J2_9BURK</name>
<dbReference type="Proteomes" id="UP001155901">
    <property type="component" value="Unassembled WGS sequence"/>
</dbReference>
<comment type="caution">
    <text evidence="2">The sequence shown here is derived from an EMBL/GenBank/DDBJ whole genome shotgun (WGS) entry which is preliminary data.</text>
</comment>
<evidence type="ECO:0000313" key="5">
    <source>
        <dbReference type="Proteomes" id="UP001162889"/>
    </source>
</evidence>
<reference evidence="3" key="2">
    <citation type="submission" date="2022-03" db="EMBL/GenBank/DDBJ databases">
        <title>Genome Encyclopedia of Bacteria and Archaea VI: Functional Genomics of Type Strains.</title>
        <authorList>
            <person name="Whitman W."/>
        </authorList>
    </citation>
    <scope>NUCLEOTIDE SEQUENCE</scope>
    <source>
        <strain evidence="3">HSC-15S17</strain>
    </source>
</reference>
<organism evidence="2 4">
    <name type="scientific">Duganella violaceipulchra</name>
    <dbReference type="NCBI Taxonomy" id="2849652"/>
    <lineage>
        <taxon>Bacteria</taxon>
        <taxon>Pseudomonadati</taxon>
        <taxon>Pseudomonadota</taxon>
        <taxon>Betaproteobacteria</taxon>
        <taxon>Burkholderiales</taxon>
        <taxon>Oxalobacteraceae</taxon>
        <taxon>Telluria group</taxon>
        <taxon>Duganella</taxon>
    </lineage>
</organism>
<proteinExistence type="predicted"/>
<gene>
    <name evidence="2" type="ORF">KVP70_07865</name>
    <name evidence="3" type="ORF">L1274_002149</name>
</gene>
<feature type="transmembrane region" description="Helical" evidence="1">
    <location>
        <begin position="112"/>
        <end position="130"/>
    </location>
</feature>
<keyword evidence="1" id="KW-1133">Transmembrane helix</keyword>
<keyword evidence="1" id="KW-0812">Transmembrane</keyword>
<reference evidence="2" key="1">
    <citation type="submission" date="2021-07" db="EMBL/GenBank/DDBJ databases">
        <title>Characterization of violacein-producing bacteria and related species.</title>
        <authorList>
            <person name="Wilson H.S."/>
            <person name="De Leon M.E."/>
        </authorList>
    </citation>
    <scope>NUCLEOTIDE SEQUENCE</scope>
    <source>
        <strain evidence="2">HSC-15S17</strain>
    </source>
</reference>
<sequence length="171" mass="19865">MDLVKKYKLWFAWQDEQCEAWLQRMAAQGMHLRSVNSFGIHTFELGEPADVAYRLEVGGDSFDPAYQRLLQDAGWEYVTILTGGWHCWRHPIKAGQPAPELFTDHADKRRKYWRMLAPFALMVAFQLYNARSWQRWGSSTSWTALETLSICIFLLCAYSTVKLGQRIAALR</sequence>
<dbReference type="EMBL" id="JAHTGR010000003">
    <property type="protein sequence ID" value="MBV6320848.1"/>
    <property type="molecule type" value="Genomic_DNA"/>
</dbReference>
<protein>
    <submittedName>
        <fullName evidence="2">DUF2812 domain-containing protein</fullName>
    </submittedName>
</protein>
<evidence type="ECO:0000313" key="3">
    <source>
        <dbReference type="EMBL" id="MCP2008441.1"/>
    </source>
</evidence>
<evidence type="ECO:0000313" key="2">
    <source>
        <dbReference type="EMBL" id="MBV6320848.1"/>
    </source>
</evidence>